<feature type="region of interest" description="Disordered" evidence="1">
    <location>
        <begin position="1"/>
        <end position="73"/>
    </location>
</feature>
<feature type="compositionally biased region" description="Polar residues" evidence="1">
    <location>
        <begin position="61"/>
        <end position="73"/>
    </location>
</feature>
<organism evidence="2 3">
    <name type="scientific">Sphaeroforma arctica JP610</name>
    <dbReference type="NCBI Taxonomy" id="667725"/>
    <lineage>
        <taxon>Eukaryota</taxon>
        <taxon>Ichthyosporea</taxon>
        <taxon>Ichthyophonida</taxon>
        <taxon>Sphaeroforma</taxon>
    </lineage>
</organism>
<evidence type="ECO:0000313" key="2">
    <source>
        <dbReference type="EMBL" id="KNC82144.1"/>
    </source>
</evidence>
<keyword evidence="3" id="KW-1185">Reference proteome</keyword>
<dbReference type="RefSeq" id="XP_014156046.1">
    <property type="nucleotide sequence ID" value="XM_014300571.1"/>
</dbReference>
<evidence type="ECO:0000256" key="1">
    <source>
        <dbReference type="SAM" id="MobiDB-lite"/>
    </source>
</evidence>
<reference evidence="2 3" key="1">
    <citation type="submission" date="2011-02" db="EMBL/GenBank/DDBJ databases">
        <title>The Genome Sequence of Sphaeroforma arctica JP610.</title>
        <authorList>
            <consortium name="The Broad Institute Genome Sequencing Platform"/>
            <person name="Russ C."/>
            <person name="Cuomo C."/>
            <person name="Young S.K."/>
            <person name="Zeng Q."/>
            <person name="Gargeya S."/>
            <person name="Alvarado L."/>
            <person name="Berlin A."/>
            <person name="Chapman S.B."/>
            <person name="Chen Z."/>
            <person name="Freedman E."/>
            <person name="Gellesch M."/>
            <person name="Goldberg J."/>
            <person name="Griggs A."/>
            <person name="Gujja S."/>
            <person name="Heilman E."/>
            <person name="Heiman D."/>
            <person name="Howarth C."/>
            <person name="Mehta T."/>
            <person name="Neiman D."/>
            <person name="Pearson M."/>
            <person name="Roberts A."/>
            <person name="Saif S."/>
            <person name="Shea T."/>
            <person name="Shenoy N."/>
            <person name="Sisk P."/>
            <person name="Stolte C."/>
            <person name="Sykes S."/>
            <person name="White J."/>
            <person name="Yandava C."/>
            <person name="Burger G."/>
            <person name="Gray M.W."/>
            <person name="Holland P.W.H."/>
            <person name="King N."/>
            <person name="Lang F.B.F."/>
            <person name="Roger A.J."/>
            <person name="Ruiz-Trillo I."/>
            <person name="Haas B."/>
            <person name="Nusbaum C."/>
            <person name="Birren B."/>
        </authorList>
    </citation>
    <scope>NUCLEOTIDE SEQUENCE [LARGE SCALE GENOMIC DNA]</scope>
    <source>
        <strain evidence="2 3">JP610</strain>
    </source>
</reference>
<protein>
    <submittedName>
        <fullName evidence="2">Uncharacterized protein</fullName>
    </submittedName>
</protein>
<sequence length="103" mass="11833">MGDHRPDEDSVLQIDAEVPLPPTPNDEGYATPPERLPTDRTAPLPRRPRQRPEAYPFTHTPVITNPPKLSTMLSTNDKHTTKWTWNILDYLDTSTIHRKQILI</sequence>
<dbReference type="AlphaFoldDB" id="A0A0L0FZX0"/>
<evidence type="ECO:0000313" key="3">
    <source>
        <dbReference type="Proteomes" id="UP000054560"/>
    </source>
</evidence>
<gene>
    <name evidence="2" type="ORF">SARC_05564</name>
</gene>
<accession>A0A0L0FZX0</accession>
<proteinExistence type="predicted"/>
<dbReference type="GeneID" id="25906068"/>
<name>A0A0L0FZX0_9EUKA</name>
<dbReference type="Proteomes" id="UP000054560">
    <property type="component" value="Unassembled WGS sequence"/>
</dbReference>
<dbReference type="EMBL" id="KQ241955">
    <property type="protein sequence ID" value="KNC82144.1"/>
    <property type="molecule type" value="Genomic_DNA"/>
</dbReference>